<dbReference type="GeneID" id="20038011"/>
<protein>
    <submittedName>
        <fullName evidence="2">Uncharacterized protein</fullName>
    </submittedName>
</protein>
<feature type="region of interest" description="Disordered" evidence="1">
    <location>
        <begin position="718"/>
        <end position="738"/>
    </location>
</feature>
<dbReference type="AlphaFoldDB" id="W7A0Q0"/>
<sequence>MYYQREIIKWIERKSKLEKGKRSGRYVLLRFKRAVRESLLGELLCEVSLDAGVKSPAPGQKLITVTARGIGNDSLGWRDSPGSLVSRRDPPKECISKECISERLPKVHLLKRTIQNFSNLRRLLGRNDRVYADLARVFSQELQGREQETLHRYEKDEPNDRISRYDHVEYLPSGLLQRATDTLDIVDLVHLFNFYISIEWHRFNFLILILRCIISMGNMADTKQETCLKLLESCANLRIEIEKNLKSQKGGSIFTIQKGSIHWGKFDRFELMPNRVPSIRVSPGQVKRLSGRSVPTWRHSPKGLHNTVKLRKRGKNALRSFPVCRRSHHFQETYAKWMKRRFKSEMDVCNGLIEQCAYLVLGRSGQLNDADMKYVKVLRRGGLYLNGGDSSNSFTNQLADYVNAKCECLPPDELITWVDYLTKARRDAKRRGGTGVDPKAGKIKLTRAITRINQHLCASIQRKTNEYSVGEVCRVLSLCARNKHYDENLLDGITAYVVDNLDQVSSRRLTRLAINIHDKLGYTRNEFLLAIVNRYRPPPRRGAHSEGSSKRRGKRTDKRWSNKTDRRCFDKIQTIRKEENAPPETVPRRDFQSVKIRQLLRFLKVLIKNDIHLDEEWADYFLSLMKKKFTHIRRGQHLQNQIAKVPIPTCEEMKEEIIPFVELTQPNCELEVILDETDQLSSNKGGETACLYNVPMPGGAAPPNQQKSVQENCPTRVTSPVGGQRNHRGDSHGETNHPHLAITYNTVTTTGAWTNAPERGPPRQTPLQKNNIPNGNGGRRDPPFGEHPMKKQTQHESNYFENLANARNILLAIQIVLLHLAEEHPNGCLEDGPPHPCLSSRLNELTLTQLSLLHRTYALCSSYIDSSLSAQRSLNNQRVTSSSRLHKQVMSILAHVHPQGEILSEFVHHPFQVDICLGRKPC</sequence>
<proteinExistence type="predicted"/>
<dbReference type="EMBL" id="KI965469">
    <property type="protein sequence ID" value="EUD66752.1"/>
    <property type="molecule type" value="Genomic_DNA"/>
</dbReference>
<name>W7A0Q0_9APIC</name>
<feature type="region of interest" description="Disordered" evidence="1">
    <location>
        <begin position="753"/>
        <end position="793"/>
    </location>
</feature>
<gene>
    <name evidence="2" type="ORF">C922_02737</name>
</gene>
<reference evidence="2 3" key="1">
    <citation type="submission" date="2013-02" db="EMBL/GenBank/DDBJ databases">
        <title>The Genome Sequence of Plasmodium inui San Antonio 1.</title>
        <authorList>
            <consortium name="The Broad Institute Genome Sequencing Platform"/>
            <consortium name="The Broad Institute Genome Sequencing Center for Infectious Disease"/>
            <person name="Neafsey D."/>
            <person name="Cheeseman I."/>
            <person name="Volkman S."/>
            <person name="Adams J."/>
            <person name="Walker B."/>
            <person name="Young S.K."/>
            <person name="Zeng Q."/>
            <person name="Gargeya S."/>
            <person name="Fitzgerald M."/>
            <person name="Haas B."/>
            <person name="Abouelleil A."/>
            <person name="Alvarado L."/>
            <person name="Arachchi H.M."/>
            <person name="Berlin A.M."/>
            <person name="Chapman S.B."/>
            <person name="Dewar J."/>
            <person name="Goldberg J."/>
            <person name="Griggs A."/>
            <person name="Gujja S."/>
            <person name="Hansen M."/>
            <person name="Howarth C."/>
            <person name="Imamovic A."/>
            <person name="Larimer J."/>
            <person name="McCowan C."/>
            <person name="Murphy C."/>
            <person name="Neiman D."/>
            <person name="Pearson M."/>
            <person name="Priest M."/>
            <person name="Roberts A."/>
            <person name="Saif S."/>
            <person name="Shea T."/>
            <person name="Sisk P."/>
            <person name="Sykes S."/>
            <person name="Wortman J."/>
            <person name="Nusbaum C."/>
            <person name="Birren B."/>
        </authorList>
    </citation>
    <scope>NUCLEOTIDE SEQUENCE [LARGE SCALE GENOMIC DNA]</scope>
    <source>
        <strain evidence="2 3">San Antonio 1</strain>
    </source>
</reference>
<evidence type="ECO:0000313" key="2">
    <source>
        <dbReference type="EMBL" id="EUD66752.1"/>
    </source>
</evidence>
<evidence type="ECO:0000313" key="3">
    <source>
        <dbReference type="Proteomes" id="UP000030640"/>
    </source>
</evidence>
<evidence type="ECO:0000256" key="1">
    <source>
        <dbReference type="SAM" id="MobiDB-lite"/>
    </source>
</evidence>
<dbReference type="VEuPathDB" id="PlasmoDB:C922_02737"/>
<feature type="region of interest" description="Disordered" evidence="1">
    <location>
        <begin position="539"/>
        <end position="562"/>
    </location>
</feature>
<feature type="compositionally biased region" description="Basic and acidic residues" evidence="1">
    <location>
        <begin position="727"/>
        <end position="737"/>
    </location>
</feature>
<keyword evidence="3" id="KW-1185">Reference proteome</keyword>
<dbReference type="Proteomes" id="UP000030640">
    <property type="component" value="Unassembled WGS sequence"/>
</dbReference>
<dbReference type="RefSeq" id="XP_008816558.1">
    <property type="nucleotide sequence ID" value="XM_008818336.1"/>
</dbReference>
<feature type="compositionally biased region" description="Polar residues" evidence="1">
    <location>
        <begin position="765"/>
        <end position="774"/>
    </location>
</feature>
<feature type="compositionally biased region" description="Basic and acidic residues" evidence="1">
    <location>
        <begin position="778"/>
        <end position="789"/>
    </location>
</feature>
<accession>W7A0Q0</accession>
<organism evidence="2 3">
    <name type="scientific">Plasmodium inui San Antonio 1</name>
    <dbReference type="NCBI Taxonomy" id="1237626"/>
    <lineage>
        <taxon>Eukaryota</taxon>
        <taxon>Sar</taxon>
        <taxon>Alveolata</taxon>
        <taxon>Apicomplexa</taxon>
        <taxon>Aconoidasida</taxon>
        <taxon>Haemosporida</taxon>
        <taxon>Plasmodiidae</taxon>
        <taxon>Plasmodium</taxon>
        <taxon>Plasmodium (Plasmodium)</taxon>
    </lineage>
</organism>
<dbReference type="OrthoDB" id="383142at2759"/>